<dbReference type="PANTHER" id="PTHR43347">
    <property type="entry name" value="ACYL-COA SYNTHETASE"/>
    <property type="match status" value="1"/>
</dbReference>
<protein>
    <submittedName>
        <fullName evidence="2">AMP-binding protein</fullName>
    </submittedName>
</protein>
<dbReference type="EMBL" id="JANATA010000226">
    <property type="protein sequence ID" value="MCP3429927.1"/>
    <property type="molecule type" value="Genomic_DNA"/>
</dbReference>
<feature type="non-terminal residue" evidence="2">
    <location>
        <position position="85"/>
    </location>
</feature>
<feature type="domain" description="AMP-dependent synthetase/ligase" evidence="1">
    <location>
        <begin position="1"/>
        <end position="61"/>
    </location>
</feature>
<dbReference type="SUPFAM" id="SSF56801">
    <property type="entry name" value="Acetyl-CoA synthetase-like"/>
    <property type="match status" value="1"/>
</dbReference>
<proteinExistence type="predicted"/>
<dbReference type="GO" id="GO:0050218">
    <property type="term" value="F:propionate-CoA ligase activity"/>
    <property type="evidence" value="ECO:0007669"/>
    <property type="project" value="TreeGrafter"/>
</dbReference>
<gene>
    <name evidence="2" type="ORF">NLF92_13380</name>
</gene>
<evidence type="ECO:0000259" key="1">
    <source>
        <dbReference type="Pfam" id="PF00501"/>
    </source>
</evidence>
<accession>A0AA41X0L4</accession>
<evidence type="ECO:0000313" key="2">
    <source>
        <dbReference type="EMBL" id="MCP3429927.1"/>
    </source>
</evidence>
<dbReference type="AlphaFoldDB" id="A0AA41X0L4"/>
<organism evidence="2 3">
    <name type="scientific">Opacimonas viscosa</name>
    <dbReference type="NCBI Taxonomy" id="2961944"/>
    <lineage>
        <taxon>Bacteria</taxon>
        <taxon>Pseudomonadati</taxon>
        <taxon>Pseudomonadota</taxon>
        <taxon>Gammaproteobacteria</taxon>
        <taxon>Alteromonadales</taxon>
        <taxon>Alteromonadaceae</taxon>
        <taxon>Opacimonas</taxon>
    </lineage>
</organism>
<feature type="non-terminal residue" evidence="2">
    <location>
        <position position="1"/>
    </location>
</feature>
<dbReference type="RefSeq" id="WP_254102745.1">
    <property type="nucleotide sequence ID" value="NZ_JANATA010000226.1"/>
</dbReference>
<dbReference type="InterPro" id="IPR042099">
    <property type="entry name" value="ANL_N_sf"/>
</dbReference>
<dbReference type="Proteomes" id="UP001165413">
    <property type="component" value="Unassembled WGS sequence"/>
</dbReference>
<keyword evidence="3" id="KW-1185">Reference proteome</keyword>
<dbReference type="Pfam" id="PF00501">
    <property type="entry name" value="AMP-binding"/>
    <property type="match status" value="1"/>
</dbReference>
<sequence length="85" mass="9126">DRVVVYMPMITEAVVAMLAIARLGAIHSVVFGGFAPHELAVRIEDAQPKLIVTASCGIEVAKVIEYKPLVDNAIELSSHKPQACI</sequence>
<evidence type="ECO:0000313" key="3">
    <source>
        <dbReference type="Proteomes" id="UP001165413"/>
    </source>
</evidence>
<reference evidence="2" key="1">
    <citation type="submission" date="2022-07" db="EMBL/GenBank/DDBJ databases">
        <title>Characterization of the Novel Bacterium Alteromonas immobilis LMIT006 and Alteromonas gregis LMIT007.</title>
        <authorList>
            <person name="Lin X."/>
        </authorList>
    </citation>
    <scope>NUCLEOTIDE SEQUENCE</scope>
    <source>
        <strain evidence="2">LMIT007</strain>
    </source>
</reference>
<dbReference type="Gene3D" id="3.40.50.12780">
    <property type="entry name" value="N-terminal domain of ligase-like"/>
    <property type="match status" value="1"/>
</dbReference>
<comment type="caution">
    <text evidence="2">The sequence shown here is derived from an EMBL/GenBank/DDBJ whole genome shotgun (WGS) entry which is preliminary data.</text>
</comment>
<name>A0AA41X0L4_9ALTE</name>
<dbReference type="PANTHER" id="PTHR43347:SF3">
    <property type="entry name" value="ACYL-COA SYNTHETASE SHORT-CHAIN FAMILY MEMBER 3, MITOCHONDRIAL"/>
    <property type="match status" value="1"/>
</dbReference>
<dbReference type="InterPro" id="IPR000873">
    <property type="entry name" value="AMP-dep_synth/lig_dom"/>
</dbReference>